<feature type="transmembrane region" description="Helical" evidence="2">
    <location>
        <begin position="268"/>
        <end position="288"/>
    </location>
</feature>
<sequence>MRYDVSVVFVRVILTASVLICGAGLVFYAAAWALLPDCRDGRIMGEDLVHGQWQWTVLAPIILLMVGVSNSRGIGAFFGLLAIGLLLVIVNILVNRVDSGRGGRYYQPQAGGYGPYGPSGSYAPQGDHDPRPWSGSASQPSRFQSYDHEGFAGSGSQYGARPMNDDAGSFSGYSPAGPAGSHVNGSGPNPYAQQAAYGTPYYYQAPPMYRSAAPRQVVAQPPVASRLRRKPAGFAVVLLFLGAILVSGAVAALFAIDYGGLESTLKVATIWIAVVLAALGLGVLALGIAGRRAGGLHPMIWIAALLAVVLVGTDAGYSWIVSDMHRLNDSWHQVSLSGFQAVDGSNKAELSRLRRGVAVSGNDFDHDVLNVDLSDYGKGEGTHDVTLGDGTRAKSACPTGRIDLTAQRSQVFVTLPAGCSYGLMTGTDDPIDFQRQLYQTGRIPSDLNLHLGLNGGSIRIDPDDSTTSVHSGRSNASGRSRSNDRNSGTDQDSDNDNGDQDGDTEPYCDDDSVGISIGEACLPNSPFGVKSVGGRYTAIRYGSAIGLWNGRGVRIGEVDNDHGGIASSSSGRNDGNYSWYYDKSKMPKGGPELTVVVPFVVEGKVTVQYPYESHVKSYIQYVKERD</sequence>
<evidence type="ECO:0000313" key="3">
    <source>
        <dbReference type="EMBL" id="KFI45708.1"/>
    </source>
</evidence>
<keyword evidence="4" id="KW-1185">Reference proteome</keyword>
<name>A0A086ZGQ8_9BIFI</name>
<feature type="compositionally biased region" description="Low complexity" evidence="1">
    <location>
        <begin position="471"/>
        <end position="490"/>
    </location>
</feature>
<dbReference type="eggNOG" id="COG1983">
    <property type="taxonomic scope" value="Bacteria"/>
</dbReference>
<feature type="compositionally biased region" description="Acidic residues" evidence="1">
    <location>
        <begin position="491"/>
        <end position="510"/>
    </location>
</feature>
<dbReference type="EMBL" id="JGYP01000002">
    <property type="protein sequence ID" value="KFI45708.1"/>
    <property type="molecule type" value="Genomic_DNA"/>
</dbReference>
<dbReference type="InterPro" id="IPR036259">
    <property type="entry name" value="MFS_trans_sf"/>
</dbReference>
<dbReference type="OrthoDB" id="7359894at2"/>
<feature type="transmembrane region" description="Helical" evidence="2">
    <location>
        <begin position="74"/>
        <end position="94"/>
    </location>
</feature>
<feature type="compositionally biased region" description="Polar residues" evidence="1">
    <location>
        <begin position="135"/>
        <end position="144"/>
    </location>
</feature>
<dbReference type="RefSeq" id="WP_033521783.1">
    <property type="nucleotide sequence ID" value="NZ_JDUS01000011.1"/>
</dbReference>
<evidence type="ECO:0000256" key="1">
    <source>
        <dbReference type="SAM" id="MobiDB-lite"/>
    </source>
</evidence>
<proteinExistence type="predicted"/>
<dbReference type="Proteomes" id="UP000029096">
    <property type="component" value="Unassembled WGS sequence"/>
</dbReference>
<dbReference type="AlphaFoldDB" id="A0A086ZGQ8"/>
<feature type="transmembrane region" description="Helical" evidence="2">
    <location>
        <begin position="300"/>
        <end position="320"/>
    </location>
</feature>
<evidence type="ECO:0000313" key="4">
    <source>
        <dbReference type="Proteomes" id="UP000029096"/>
    </source>
</evidence>
<accession>A0A086ZGQ8</accession>
<comment type="caution">
    <text evidence="3">The sequence shown here is derived from an EMBL/GenBank/DDBJ whole genome shotgun (WGS) entry which is preliminary data.</text>
</comment>
<organism evidence="3 4">
    <name type="scientific">Bifidobacterium bohemicum DSM 22767</name>
    <dbReference type="NCBI Taxonomy" id="1437606"/>
    <lineage>
        <taxon>Bacteria</taxon>
        <taxon>Bacillati</taxon>
        <taxon>Actinomycetota</taxon>
        <taxon>Actinomycetes</taxon>
        <taxon>Bifidobacteriales</taxon>
        <taxon>Bifidobacteriaceae</taxon>
        <taxon>Bifidobacterium</taxon>
    </lineage>
</organism>
<feature type="region of interest" description="Disordered" evidence="1">
    <location>
        <begin position="458"/>
        <end position="510"/>
    </location>
</feature>
<feature type="transmembrane region" description="Helical" evidence="2">
    <location>
        <begin position="12"/>
        <end position="35"/>
    </location>
</feature>
<keyword evidence="2" id="KW-0812">Transmembrane</keyword>
<evidence type="ECO:0000256" key="2">
    <source>
        <dbReference type="SAM" id="Phobius"/>
    </source>
</evidence>
<keyword evidence="2" id="KW-0472">Membrane</keyword>
<keyword evidence="2" id="KW-1133">Transmembrane helix</keyword>
<dbReference type="SUPFAM" id="SSF103473">
    <property type="entry name" value="MFS general substrate transporter"/>
    <property type="match status" value="1"/>
</dbReference>
<dbReference type="STRING" id="1437606.BBOH_0509"/>
<feature type="region of interest" description="Disordered" evidence="1">
    <location>
        <begin position="117"/>
        <end position="146"/>
    </location>
</feature>
<gene>
    <name evidence="3" type="ORF">BBOH_0509</name>
</gene>
<protein>
    <submittedName>
        <fullName evidence="3">PspC domain-containing protein</fullName>
    </submittedName>
</protein>
<feature type="transmembrane region" description="Helical" evidence="2">
    <location>
        <begin position="234"/>
        <end position="256"/>
    </location>
</feature>
<reference evidence="3 4" key="1">
    <citation type="submission" date="2014-03" db="EMBL/GenBank/DDBJ databases">
        <title>Genomics of Bifidobacteria.</title>
        <authorList>
            <person name="Ventura M."/>
            <person name="Milani C."/>
            <person name="Lugli G.A."/>
        </authorList>
    </citation>
    <scope>NUCLEOTIDE SEQUENCE [LARGE SCALE GENOMIC DNA]</scope>
    <source>
        <strain evidence="3 4">DSM 22767</strain>
    </source>
</reference>